<proteinExistence type="predicted"/>
<dbReference type="Proteomes" id="UP000315003">
    <property type="component" value="Chromosome"/>
</dbReference>
<gene>
    <name evidence="4" type="ORF">SV7mr_00800</name>
</gene>
<keyword evidence="1 4" id="KW-0378">Hydrolase</keyword>
<accession>A0A517SN91</accession>
<keyword evidence="5" id="KW-1185">Reference proteome</keyword>
<dbReference type="InterPro" id="IPR050261">
    <property type="entry name" value="FrsA_esterase"/>
</dbReference>
<evidence type="ECO:0000256" key="2">
    <source>
        <dbReference type="SAM" id="MobiDB-lite"/>
    </source>
</evidence>
<feature type="compositionally biased region" description="Pro residues" evidence="2">
    <location>
        <begin position="32"/>
        <end position="42"/>
    </location>
</feature>
<keyword evidence="3" id="KW-0732">Signal</keyword>
<feature type="region of interest" description="Disordered" evidence="2">
    <location>
        <begin position="32"/>
        <end position="56"/>
    </location>
</feature>
<evidence type="ECO:0000256" key="3">
    <source>
        <dbReference type="SAM" id="SignalP"/>
    </source>
</evidence>
<dbReference type="OrthoDB" id="8183145at2"/>
<protein>
    <submittedName>
        <fullName evidence="4">Alpha/beta hydrolase family protein</fullName>
    </submittedName>
</protein>
<dbReference type="GO" id="GO:0052689">
    <property type="term" value="F:carboxylic ester hydrolase activity"/>
    <property type="evidence" value="ECO:0007669"/>
    <property type="project" value="UniProtKB-ARBA"/>
</dbReference>
<dbReference type="EMBL" id="CP036272">
    <property type="protein sequence ID" value="QDT57597.1"/>
    <property type="molecule type" value="Genomic_DNA"/>
</dbReference>
<dbReference type="AlphaFoldDB" id="A0A517SN91"/>
<dbReference type="RefSeq" id="WP_145268190.1">
    <property type="nucleotide sequence ID" value="NZ_CP036272.1"/>
</dbReference>
<evidence type="ECO:0000256" key="1">
    <source>
        <dbReference type="ARBA" id="ARBA00022801"/>
    </source>
</evidence>
<dbReference type="SUPFAM" id="SSF53474">
    <property type="entry name" value="alpha/beta-Hydrolases"/>
    <property type="match status" value="2"/>
</dbReference>
<sequence precursor="true">MSPNFLCTAISGLLTLALSVFLSCELSAQPVPPDQPVPPWPVLKPSRDRQPLPGTQPLLGEHDFADVILDGVDQFLQQKIDQSKRNRSRPDAQSSGDRRTRFGNQLGLHRDQWVDNGQFSRLGGIAAAPTEIIGVCLTKVSWSAFAGVQGFGLLLQPAKTPVANVILIPDADQDPLEFVVAAGNEPSNGGPAWALANAGCRVLIPLLVDRSINRYRLTEREWLHRPAWELGRTLTTYEMHQVRAAIGCLQRLPATGSGKCLLGGWGEGGRLAMYVGAVDQRVAGTLISGYFGPRDSLWTEPAERSVFGLLNEFGDAEIVSLLGNRGAFIEHCPGPTFGYRLDEDGEIQILTTPAGLPGKPGKLPQFDAQAVNDEAQRIANRDAIELIHRPSPLSSETLQAWLNLSGVAATIDPNAVVNASDQTLRQSLQLRPYQERLVEQLRRHNQWALNDSRRIRQARMKALDTSSIDAYADACEPLRREFAEQVIGQFDDKLLPANARSRKYQEGPLTVSYEVTLDVFPGVIAYGILTLPKDLSMEGTEKRPVIVCQHGLEGRPQDVIGESKFKAYAAFATRLAERGFVTFAPQNFYIKQDRFRLMQFKSNSIGRTLFSVIVPQHRQITDWLAELPFVDDRKIAFYGLSYGGKSAMRIPPLVPRYCLSICSADFNEWIWKNAATDPASLRYSYANKGEYEIFEFNLGNTFNYAEMAALIAPRPFMVERGHFDGVAPDETVAYEFAKVRNLYQARLGLEDRCEIEWFVGPHQINGVQTFEFLEKHLGIAIP</sequence>
<dbReference type="PANTHER" id="PTHR22946">
    <property type="entry name" value="DIENELACTONE HYDROLASE DOMAIN-CONTAINING PROTEIN-RELATED"/>
    <property type="match status" value="1"/>
</dbReference>
<evidence type="ECO:0000313" key="5">
    <source>
        <dbReference type="Proteomes" id="UP000315003"/>
    </source>
</evidence>
<feature type="region of interest" description="Disordered" evidence="2">
    <location>
        <begin position="80"/>
        <end position="102"/>
    </location>
</feature>
<name>A0A517SN91_9BACT</name>
<organism evidence="4 5">
    <name type="scientific">Stieleria bergensis</name>
    <dbReference type="NCBI Taxonomy" id="2528025"/>
    <lineage>
        <taxon>Bacteria</taxon>
        <taxon>Pseudomonadati</taxon>
        <taxon>Planctomycetota</taxon>
        <taxon>Planctomycetia</taxon>
        <taxon>Pirellulales</taxon>
        <taxon>Pirellulaceae</taxon>
        <taxon>Stieleria</taxon>
    </lineage>
</organism>
<dbReference type="InterPro" id="IPR029058">
    <property type="entry name" value="AB_hydrolase_fold"/>
</dbReference>
<evidence type="ECO:0000313" key="4">
    <source>
        <dbReference type="EMBL" id="QDT57597.1"/>
    </source>
</evidence>
<feature type="signal peptide" evidence="3">
    <location>
        <begin position="1"/>
        <end position="28"/>
    </location>
</feature>
<reference evidence="4 5" key="1">
    <citation type="submission" date="2019-02" db="EMBL/GenBank/DDBJ databases">
        <title>Deep-cultivation of Planctomycetes and their phenomic and genomic characterization uncovers novel biology.</title>
        <authorList>
            <person name="Wiegand S."/>
            <person name="Jogler M."/>
            <person name="Boedeker C."/>
            <person name="Pinto D."/>
            <person name="Vollmers J."/>
            <person name="Rivas-Marin E."/>
            <person name="Kohn T."/>
            <person name="Peeters S.H."/>
            <person name="Heuer A."/>
            <person name="Rast P."/>
            <person name="Oberbeckmann S."/>
            <person name="Bunk B."/>
            <person name="Jeske O."/>
            <person name="Meyerdierks A."/>
            <person name="Storesund J.E."/>
            <person name="Kallscheuer N."/>
            <person name="Luecker S."/>
            <person name="Lage O.M."/>
            <person name="Pohl T."/>
            <person name="Merkel B.J."/>
            <person name="Hornburger P."/>
            <person name="Mueller R.-W."/>
            <person name="Bruemmer F."/>
            <person name="Labrenz M."/>
            <person name="Spormann A.M."/>
            <person name="Op den Camp H."/>
            <person name="Overmann J."/>
            <person name="Amann R."/>
            <person name="Jetten M.S.M."/>
            <person name="Mascher T."/>
            <person name="Medema M.H."/>
            <person name="Devos D.P."/>
            <person name="Kaster A.-K."/>
            <person name="Ovreas L."/>
            <person name="Rohde M."/>
            <person name="Galperin M.Y."/>
            <person name="Jogler C."/>
        </authorList>
    </citation>
    <scope>NUCLEOTIDE SEQUENCE [LARGE SCALE GENOMIC DNA]</scope>
    <source>
        <strain evidence="4 5">SV_7m_r</strain>
    </source>
</reference>
<feature type="chain" id="PRO_5021702495" evidence="3">
    <location>
        <begin position="29"/>
        <end position="782"/>
    </location>
</feature>
<dbReference type="Gene3D" id="3.40.50.1820">
    <property type="entry name" value="alpha/beta hydrolase"/>
    <property type="match status" value="2"/>
</dbReference>
<feature type="compositionally biased region" description="Basic and acidic residues" evidence="2">
    <location>
        <begin position="81"/>
        <end position="100"/>
    </location>
</feature>
<dbReference type="PANTHER" id="PTHR22946:SF9">
    <property type="entry name" value="POLYKETIDE TRANSFERASE AF380"/>
    <property type="match status" value="1"/>
</dbReference>